<dbReference type="EMBL" id="KN831775">
    <property type="protein sequence ID" value="KIM43621.1"/>
    <property type="molecule type" value="Genomic_DNA"/>
</dbReference>
<reference evidence="4" key="2">
    <citation type="submission" date="2015-01" db="EMBL/GenBank/DDBJ databases">
        <title>Evolutionary Origins and Diversification of the Mycorrhizal Mutualists.</title>
        <authorList>
            <consortium name="DOE Joint Genome Institute"/>
            <consortium name="Mycorrhizal Genomics Consortium"/>
            <person name="Kohler A."/>
            <person name="Kuo A."/>
            <person name="Nagy L.G."/>
            <person name="Floudas D."/>
            <person name="Copeland A."/>
            <person name="Barry K.W."/>
            <person name="Cichocki N."/>
            <person name="Veneault-Fourrey C."/>
            <person name="LaButti K."/>
            <person name="Lindquist E.A."/>
            <person name="Lipzen A."/>
            <person name="Lundell T."/>
            <person name="Morin E."/>
            <person name="Murat C."/>
            <person name="Riley R."/>
            <person name="Ohm R."/>
            <person name="Sun H."/>
            <person name="Tunlid A."/>
            <person name="Henrissat B."/>
            <person name="Grigoriev I.V."/>
            <person name="Hibbett D.S."/>
            <person name="Martin F."/>
        </authorList>
    </citation>
    <scope>NUCLEOTIDE SEQUENCE [LARGE SCALE GENOMIC DNA]</scope>
    <source>
        <strain evidence="4">h7</strain>
    </source>
</reference>
<evidence type="ECO:0000256" key="2">
    <source>
        <dbReference type="SAM" id="SignalP"/>
    </source>
</evidence>
<evidence type="ECO:0000256" key="1">
    <source>
        <dbReference type="SAM" id="MobiDB-lite"/>
    </source>
</evidence>
<proteinExistence type="predicted"/>
<reference evidence="3 4" key="1">
    <citation type="submission" date="2014-04" db="EMBL/GenBank/DDBJ databases">
        <authorList>
            <consortium name="DOE Joint Genome Institute"/>
            <person name="Kuo A."/>
            <person name="Gay G."/>
            <person name="Dore J."/>
            <person name="Kohler A."/>
            <person name="Nagy L.G."/>
            <person name="Floudas D."/>
            <person name="Copeland A."/>
            <person name="Barry K.W."/>
            <person name="Cichocki N."/>
            <person name="Veneault-Fourrey C."/>
            <person name="LaButti K."/>
            <person name="Lindquist E.A."/>
            <person name="Lipzen A."/>
            <person name="Lundell T."/>
            <person name="Morin E."/>
            <person name="Murat C."/>
            <person name="Sun H."/>
            <person name="Tunlid A."/>
            <person name="Henrissat B."/>
            <person name="Grigoriev I.V."/>
            <person name="Hibbett D.S."/>
            <person name="Martin F."/>
            <person name="Nordberg H.P."/>
            <person name="Cantor M.N."/>
            <person name="Hua S.X."/>
        </authorList>
    </citation>
    <scope>NUCLEOTIDE SEQUENCE [LARGE SCALE GENOMIC DNA]</scope>
    <source>
        <strain evidence="4">h7</strain>
    </source>
</reference>
<keyword evidence="4" id="KW-1185">Reference proteome</keyword>
<accession>A0A0C3CIX0</accession>
<evidence type="ECO:0000313" key="3">
    <source>
        <dbReference type="EMBL" id="KIM43621.1"/>
    </source>
</evidence>
<gene>
    <name evidence="3" type="ORF">M413DRAFT_434417</name>
</gene>
<feature type="signal peptide" evidence="2">
    <location>
        <begin position="1"/>
        <end position="25"/>
    </location>
</feature>
<dbReference type="HOGENOM" id="CLU_1447866_0_0_1"/>
<organism evidence="3 4">
    <name type="scientific">Hebeloma cylindrosporum</name>
    <dbReference type="NCBI Taxonomy" id="76867"/>
    <lineage>
        <taxon>Eukaryota</taxon>
        <taxon>Fungi</taxon>
        <taxon>Dikarya</taxon>
        <taxon>Basidiomycota</taxon>
        <taxon>Agaricomycotina</taxon>
        <taxon>Agaricomycetes</taxon>
        <taxon>Agaricomycetidae</taxon>
        <taxon>Agaricales</taxon>
        <taxon>Agaricineae</taxon>
        <taxon>Hymenogastraceae</taxon>
        <taxon>Hebeloma</taxon>
    </lineage>
</organism>
<evidence type="ECO:0000313" key="4">
    <source>
        <dbReference type="Proteomes" id="UP000053424"/>
    </source>
</evidence>
<sequence length="187" mass="20656">MTSSWRSLNCDLSFLFLTPTQTTNAESDDECPANESKGEFDAPDMPAPGSNPVTEPLAPVRPGLSGHLYLIEGAYEDIKRYAGTTVDWGIWVADLLCDPLGAVQLYTHTTGSASDWLNLDRTSRPAGDKWSMAISYFLESINSSRPPPILLSRISEREVPSVISWGPRSSFQSFRKHIVCVTGLDMW</sequence>
<feature type="region of interest" description="Disordered" evidence="1">
    <location>
        <begin position="23"/>
        <end position="49"/>
    </location>
</feature>
<protein>
    <submittedName>
        <fullName evidence="3">Uncharacterized protein</fullName>
    </submittedName>
</protein>
<name>A0A0C3CIX0_HEBCY</name>
<dbReference type="AlphaFoldDB" id="A0A0C3CIX0"/>
<dbReference type="Proteomes" id="UP000053424">
    <property type="component" value="Unassembled WGS sequence"/>
</dbReference>
<keyword evidence="2" id="KW-0732">Signal</keyword>
<feature type="chain" id="PRO_5002176088" evidence="2">
    <location>
        <begin position="26"/>
        <end position="187"/>
    </location>
</feature>